<feature type="domain" description="DUF1731" evidence="3">
    <location>
        <begin position="254"/>
        <end position="300"/>
    </location>
</feature>
<accession>A0A5C7BA01</accession>
<feature type="domain" description="NAD-dependent epimerase/dehydratase" evidence="2">
    <location>
        <begin position="4"/>
        <end position="220"/>
    </location>
</feature>
<dbReference type="STRING" id="1123037.GCA_000425305_01976"/>
<dbReference type="AlphaFoldDB" id="A0A5C7BA01"/>
<dbReference type="PANTHER" id="PTHR11092:SF0">
    <property type="entry name" value="EPIMERASE FAMILY PROTEIN SDR39U1"/>
    <property type="match status" value="1"/>
</dbReference>
<evidence type="ECO:0000259" key="2">
    <source>
        <dbReference type="Pfam" id="PF01370"/>
    </source>
</evidence>
<evidence type="ECO:0000259" key="3">
    <source>
        <dbReference type="Pfam" id="PF08338"/>
    </source>
</evidence>
<dbReference type="Pfam" id="PF08338">
    <property type="entry name" value="DUF1731"/>
    <property type="match status" value="1"/>
</dbReference>
<keyword evidence="5" id="KW-1185">Reference proteome</keyword>
<dbReference type="Pfam" id="PF01370">
    <property type="entry name" value="Epimerase"/>
    <property type="match status" value="1"/>
</dbReference>
<reference evidence="4 5" key="1">
    <citation type="submission" date="2019-08" db="EMBL/GenBank/DDBJ databases">
        <title>Genome of Psychroserpens burtonensis ACAM 167.</title>
        <authorList>
            <person name="Bowman J.P."/>
        </authorList>
    </citation>
    <scope>NUCLEOTIDE SEQUENCE [LARGE SCALE GENOMIC DNA]</scope>
    <source>
        <strain evidence="4 5">ACAM 167</strain>
    </source>
</reference>
<dbReference type="InterPro" id="IPR036291">
    <property type="entry name" value="NAD(P)-bd_dom_sf"/>
</dbReference>
<dbReference type="InterPro" id="IPR010099">
    <property type="entry name" value="SDR39U1"/>
</dbReference>
<comment type="similarity">
    <text evidence="1">Belongs to the NAD(P)-dependent epimerase/dehydratase family. SDR39U1 subfamily.</text>
</comment>
<gene>
    <name evidence="4" type="ORF">ES692_05695</name>
</gene>
<dbReference type="RefSeq" id="WP_028873659.1">
    <property type="nucleotide sequence ID" value="NZ_VOSB01000007.1"/>
</dbReference>
<evidence type="ECO:0000313" key="4">
    <source>
        <dbReference type="EMBL" id="TXE18534.1"/>
    </source>
</evidence>
<dbReference type="InterPro" id="IPR001509">
    <property type="entry name" value="Epimerase_deHydtase"/>
</dbReference>
<comment type="caution">
    <text evidence="4">The sequence shown here is derived from an EMBL/GenBank/DDBJ whole genome shotgun (WGS) entry which is preliminary data.</text>
</comment>
<organism evidence="4 5">
    <name type="scientific">Psychroserpens burtonensis</name>
    <dbReference type="NCBI Taxonomy" id="49278"/>
    <lineage>
        <taxon>Bacteria</taxon>
        <taxon>Pseudomonadati</taxon>
        <taxon>Bacteroidota</taxon>
        <taxon>Flavobacteriia</taxon>
        <taxon>Flavobacteriales</taxon>
        <taxon>Flavobacteriaceae</taxon>
        <taxon>Psychroserpens</taxon>
    </lineage>
</organism>
<dbReference type="InterPro" id="IPR013549">
    <property type="entry name" value="DUF1731"/>
</dbReference>
<protein>
    <submittedName>
        <fullName evidence="4">TIGR01777 family protein</fullName>
    </submittedName>
</protein>
<dbReference type="OrthoDB" id="9801773at2"/>
<name>A0A5C7BA01_9FLAO</name>
<dbReference type="EMBL" id="VOSB01000007">
    <property type="protein sequence ID" value="TXE18534.1"/>
    <property type="molecule type" value="Genomic_DNA"/>
</dbReference>
<dbReference type="Proteomes" id="UP000321938">
    <property type="component" value="Unassembled WGS sequence"/>
</dbReference>
<dbReference type="SUPFAM" id="SSF51735">
    <property type="entry name" value="NAD(P)-binding Rossmann-fold domains"/>
    <property type="match status" value="1"/>
</dbReference>
<sequence length="302" mass="33442">MKTVLITGATGLIGQEIVKVCRDQNINVHYLTTSKNKLSTTDNYKGFYWNPDTKEIDVSCFESVDTIINLVGASISKRWTDSYKKEIITSRTETTQLLLDTIRSNNFPIEQIVSASAIGIYPNSLTNYYEEDEPGVSASFLGQVVEQWEAVVDQFASAGIQLAKIRIGLVLSTKGGALPEIAKPIRLGLGAAFGSGEQWQSWIHIKDLARLFVFAVTNNLEGTYNGVAPNPVSNLELTKTVAKALHKPLILPNIPKFAMKLVLGEMHILLFESQRVSASKIEEIGFDFEYHHLEPALLDILN</sequence>
<evidence type="ECO:0000313" key="5">
    <source>
        <dbReference type="Proteomes" id="UP000321938"/>
    </source>
</evidence>
<proteinExistence type="inferred from homology"/>
<dbReference type="Gene3D" id="3.40.50.720">
    <property type="entry name" value="NAD(P)-binding Rossmann-like Domain"/>
    <property type="match status" value="1"/>
</dbReference>
<dbReference type="PANTHER" id="PTHR11092">
    <property type="entry name" value="SUGAR NUCLEOTIDE EPIMERASE RELATED"/>
    <property type="match status" value="1"/>
</dbReference>
<evidence type="ECO:0000256" key="1">
    <source>
        <dbReference type="ARBA" id="ARBA00009353"/>
    </source>
</evidence>
<dbReference type="NCBIfam" id="TIGR01777">
    <property type="entry name" value="yfcH"/>
    <property type="match status" value="1"/>
</dbReference>